<dbReference type="GO" id="GO:0008422">
    <property type="term" value="F:beta-glucosidase activity"/>
    <property type="evidence" value="ECO:0007669"/>
    <property type="project" value="UniProtKB-EC"/>
</dbReference>
<dbReference type="InterPro" id="IPR037524">
    <property type="entry name" value="PA14/GLEYA"/>
</dbReference>
<feature type="domain" description="PA14" evidence="8">
    <location>
        <begin position="414"/>
        <end position="573"/>
    </location>
</feature>
<dbReference type="GO" id="GO:0030245">
    <property type="term" value="P:cellulose catabolic process"/>
    <property type="evidence" value="ECO:0007669"/>
    <property type="project" value="UniProtKB-UniPathway"/>
</dbReference>
<comment type="similarity">
    <text evidence="2">Belongs to the glycosyl hydrolase 3 family.</text>
</comment>
<dbReference type="PROSITE" id="PS00775">
    <property type="entry name" value="GLYCOSYL_HYDROL_F3"/>
    <property type="match status" value="1"/>
</dbReference>
<dbReference type="InterPro" id="IPR050288">
    <property type="entry name" value="Cellulose_deg_GH3"/>
</dbReference>
<reference evidence="9" key="1">
    <citation type="submission" date="2021-05" db="EMBL/GenBank/DDBJ databases">
        <authorList>
            <person name="Khan N."/>
        </authorList>
    </citation>
    <scope>NUCLEOTIDE SEQUENCE</scope>
</reference>
<proteinExistence type="inferred from homology"/>
<dbReference type="AlphaFoldDB" id="A0A8J2IN26"/>
<dbReference type="Pfam" id="PF13489">
    <property type="entry name" value="Methyltransf_23"/>
    <property type="match status" value="1"/>
</dbReference>
<evidence type="ECO:0000256" key="6">
    <source>
        <dbReference type="ARBA" id="ARBA00023295"/>
    </source>
</evidence>
<dbReference type="InterPro" id="IPR001764">
    <property type="entry name" value="Glyco_hydro_3_N"/>
</dbReference>
<evidence type="ECO:0000313" key="9">
    <source>
        <dbReference type="EMBL" id="CAG7560655.1"/>
    </source>
</evidence>
<organism evidence="9 10">
    <name type="scientific">Fusarium equiseti</name>
    <name type="common">Fusarium scirpi</name>
    <dbReference type="NCBI Taxonomy" id="61235"/>
    <lineage>
        <taxon>Eukaryota</taxon>
        <taxon>Fungi</taxon>
        <taxon>Dikarya</taxon>
        <taxon>Ascomycota</taxon>
        <taxon>Pezizomycotina</taxon>
        <taxon>Sordariomycetes</taxon>
        <taxon>Hypocreomycetidae</taxon>
        <taxon>Hypocreales</taxon>
        <taxon>Nectriaceae</taxon>
        <taxon>Fusarium</taxon>
        <taxon>Fusarium incarnatum-equiseti species complex</taxon>
    </lineage>
</organism>
<feature type="region of interest" description="Disordered" evidence="7">
    <location>
        <begin position="850"/>
        <end position="929"/>
    </location>
</feature>
<dbReference type="Pfam" id="PF07691">
    <property type="entry name" value="PA14"/>
    <property type="match status" value="1"/>
</dbReference>
<evidence type="ECO:0000256" key="4">
    <source>
        <dbReference type="ARBA" id="ARBA00022801"/>
    </source>
</evidence>
<dbReference type="Pfam" id="PF01915">
    <property type="entry name" value="Glyco_hydro_3_C"/>
    <property type="match status" value="1"/>
</dbReference>
<comment type="caution">
    <text evidence="9">The sequence shown here is derived from an EMBL/GenBank/DDBJ whole genome shotgun (WGS) entry which is preliminary data.</text>
</comment>
<dbReference type="CDD" id="cd02440">
    <property type="entry name" value="AdoMet_MTases"/>
    <property type="match status" value="1"/>
</dbReference>
<keyword evidence="5" id="KW-0119">Carbohydrate metabolism</keyword>
<feature type="compositionally biased region" description="Basic and acidic residues" evidence="7">
    <location>
        <begin position="859"/>
        <end position="873"/>
    </location>
</feature>
<dbReference type="InterPro" id="IPR026891">
    <property type="entry name" value="Fn3-like"/>
</dbReference>
<dbReference type="EC" id="3.2.1.21" evidence="3"/>
<dbReference type="SMART" id="SM01217">
    <property type="entry name" value="Fn3_like"/>
    <property type="match status" value="1"/>
</dbReference>
<dbReference type="InterPro" id="IPR019800">
    <property type="entry name" value="Glyco_hydro_3_AS"/>
</dbReference>
<gene>
    <name evidence="9" type="ORF">FEQUK3_LOCUS6328</name>
</gene>
<dbReference type="PANTHER" id="PTHR42715:SF10">
    <property type="entry name" value="BETA-GLUCOSIDASE"/>
    <property type="match status" value="1"/>
</dbReference>
<name>A0A8J2IN26_FUSEQ</name>
<sequence>MANMGMDRSFLTASIEDLVDRMSLTEKVTLIGGEDWWRTVALPRLNIPSVKVTDGPNGARGQSFFKMTPAVVLPNATALAATFSPTLPAEAARLLAAETKARSSVCLLAPTINICRSPLGGRAFESFSEDPTLSGILAAEYVKALQEQGISAAIKHFLANDQEHERMGQDSIISPRALREIYLRPFQIAQARASPWSYMTSYNKLNGTHCSEHDWLLKDLLRTEWGFDGLVMSDWMGTYSVAEAINAGLDLEMPGKPRWRQLALVRQSINAHKILPETLNERVITLLKWVQRLASLNPEIVYGQDDSVEWTREEDQETDAALVRRIGNESIVLLKNEKSVLPIQRGKVAVIGPNAKNAVITGGGSARLRPAWRVTPWQGLVANKPNDVDLSYTLGCKGSKFLPVFGEEFTSMDGVTVGFDMLHYPIIDGKQASKPVVSEVWKNSDIMLADFKHPELGEDYFTEIQTLFTAPITGDWMFEVSVTGQAWVYLDDELVADLSKEQKRTSSFFGNGGNGTIITVPVIKDTVYTFRLLHDSRKPPLAPGQDSQPLQLIGMKLGSFPAINEDQTIDEAVELAKASDVVVMVVGLDQDWESESYDRPNLSLPLRLNDLVRRVAIEAPDTKKVVVLQTGSAVSMPWLEHVNSVIWPWYGGNEAGNAIADIIYGTVNPSGRLPITLPKRELDIAANLNFKSARTKTYYEEGIWVGYRHFNARGIEPMYPFGHGLSYTSFEYSGLTVKPAASVHPSQWRIDVSVKVNNTGPVSGAHSIHFYTSPPPPSSNSLTHPEATFQAFTKTSVLEPGASETVTVSMDKYAISHWDELTSSWRAESGQCFTSKTRLEDAAWNACEMAPSGYGDTPEESRDMQSHAQDRTARQVPPKSTSASPRQSESPDGDTGLLPPEHWAALTDEDNDRGDAESTISDNASSTGSLSSSILEYRTIHGRSYHSDRGNADYWGPIDETSQEAMDINHQVLTLLMGDKLYSAPLSENIQAAVDIGTGTGIWAIEFADMFPHASVVGTDLAPIQPSWVPPNLEFQIDDCTQEWTFQPESLDYVHIRWMLGSIMDWTALFQQAYKALKPGGYIESFEPSSCFESDDGTVVEGSPLDQWGRFFREGGRKIGRPFTVYEDGIQTEDAKGSVLQMATLLGWTEPEVTVFVSHLRREISSPKIHSYFKQKVVWGRKPDVAQAS</sequence>
<keyword evidence="6" id="KW-0326">Glycosidase</keyword>
<feature type="compositionally biased region" description="Polar residues" evidence="7">
    <location>
        <begin position="878"/>
        <end position="890"/>
    </location>
</feature>
<keyword evidence="4" id="KW-0378">Hydrolase</keyword>
<dbReference type="InterPro" id="IPR002772">
    <property type="entry name" value="Glyco_hydro_3_C"/>
</dbReference>
<evidence type="ECO:0000256" key="3">
    <source>
        <dbReference type="ARBA" id="ARBA00012744"/>
    </source>
</evidence>
<dbReference type="Pfam" id="PF00933">
    <property type="entry name" value="Glyco_hydro_3"/>
    <property type="match status" value="1"/>
</dbReference>
<evidence type="ECO:0000256" key="7">
    <source>
        <dbReference type="SAM" id="MobiDB-lite"/>
    </source>
</evidence>
<evidence type="ECO:0000256" key="2">
    <source>
        <dbReference type="ARBA" id="ARBA00005336"/>
    </source>
</evidence>
<comment type="catalytic activity">
    <reaction evidence="1">
        <text>Hydrolysis of terminal, non-reducing beta-D-glucosyl residues with release of beta-D-glucose.</text>
        <dbReference type="EC" id="3.2.1.21"/>
    </reaction>
</comment>
<dbReference type="PANTHER" id="PTHR42715">
    <property type="entry name" value="BETA-GLUCOSIDASE"/>
    <property type="match status" value="1"/>
</dbReference>
<evidence type="ECO:0000256" key="5">
    <source>
        <dbReference type="ARBA" id="ARBA00023277"/>
    </source>
</evidence>
<evidence type="ECO:0000313" key="10">
    <source>
        <dbReference type="Proteomes" id="UP000693738"/>
    </source>
</evidence>
<evidence type="ECO:0000256" key="1">
    <source>
        <dbReference type="ARBA" id="ARBA00000448"/>
    </source>
</evidence>
<accession>A0A8J2IN26</accession>
<dbReference type="EMBL" id="CAJSTJ010000136">
    <property type="protein sequence ID" value="CAG7560655.1"/>
    <property type="molecule type" value="Genomic_DNA"/>
</dbReference>
<dbReference type="Pfam" id="PF14310">
    <property type="entry name" value="Fn3-like"/>
    <property type="match status" value="1"/>
</dbReference>
<dbReference type="UniPathway" id="UPA00696"/>
<dbReference type="Proteomes" id="UP000693738">
    <property type="component" value="Unassembled WGS sequence"/>
</dbReference>
<evidence type="ECO:0000259" key="8">
    <source>
        <dbReference type="PROSITE" id="PS51820"/>
    </source>
</evidence>
<dbReference type="InterPro" id="IPR011658">
    <property type="entry name" value="PA14_dom"/>
</dbReference>
<dbReference type="PROSITE" id="PS51820">
    <property type="entry name" value="PA14"/>
    <property type="match status" value="1"/>
</dbReference>
<protein>
    <recommendedName>
        <fullName evidence="3">beta-glucosidase</fullName>
        <ecNumber evidence="3">3.2.1.21</ecNumber>
    </recommendedName>
</protein>